<gene>
    <name evidence="2" type="ORF">ACFPFO_17855</name>
</gene>
<evidence type="ECO:0000256" key="1">
    <source>
        <dbReference type="ARBA" id="ARBA00022729"/>
    </source>
</evidence>
<dbReference type="Proteomes" id="UP001595925">
    <property type="component" value="Unassembled WGS sequence"/>
</dbReference>
<keyword evidence="1" id="KW-0732">Signal</keyword>
<evidence type="ECO:0000313" key="3">
    <source>
        <dbReference type="Proteomes" id="UP001595925"/>
    </source>
</evidence>
<dbReference type="EMBL" id="JBHSJG010000049">
    <property type="protein sequence ID" value="MFC4989589.1"/>
    <property type="molecule type" value="Genomic_DNA"/>
</dbReference>
<name>A0ABD5QKN5_9EURY</name>
<comment type="caution">
    <text evidence="2">The sequence shown here is derived from an EMBL/GenBank/DDBJ whole genome shotgun (WGS) entry which is preliminary data.</text>
</comment>
<dbReference type="PANTHER" id="PTHR30006:SF2">
    <property type="entry name" value="ABC TRANSPORTER SUBSTRATE-BINDING PROTEIN"/>
    <property type="match status" value="1"/>
</dbReference>
<dbReference type="Pfam" id="PF13343">
    <property type="entry name" value="SBP_bac_6"/>
    <property type="match status" value="1"/>
</dbReference>
<reference evidence="2 3" key="1">
    <citation type="journal article" date="2019" name="Int. J. Syst. Evol. Microbiol.">
        <title>The Global Catalogue of Microorganisms (GCM) 10K type strain sequencing project: providing services to taxonomists for standard genome sequencing and annotation.</title>
        <authorList>
            <consortium name="The Broad Institute Genomics Platform"/>
            <consortium name="The Broad Institute Genome Sequencing Center for Infectious Disease"/>
            <person name="Wu L."/>
            <person name="Ma J."/>
        </authorList>
    </citation>
    <scope>NUCLEOTIDE SEQUENCE [LARGE SCALE GENOMIC DNA]</scope>
    <source>
        <strain evidence="2 3">CGMCC 1.15824</strain>
    </source>
</reference>
<accession>A0ABD5QKN5</accession>
<dbReference type="SUPFAM" id="SSF53850">
    <property type="entry name" value="Periplasmic binding protein-like II"/>
    <property type="match status" value="1"/>
</dbReference>
<dbReference type="InterPro" id="IPR005948">
    <property type="entry name" value="ThiB-like"/>
</dbReference>
<evidence type="ECO:0000313" key="2">
    <source>
        <dbReference type="EMBL" id="MFC4989589.1"/>
    </source>
</evidence>
<organism evidence="2 3">
    <name type="scientific">Saliphagus infecundisoli</name>
    <dbReference type="NCBI Taxonomy" id="1849069"/>
    <lineage>
        <taxon>Archaea</taxon>
        <taxon>Methanobacteriati</taxon>
        <taxon>Methanobacteriota</taxon>
        <taxon>Stenosarchaea group</taxon>
        <taxon>Halobacteria</taxon>
        <taxon>Halobacteriales</taxon>
        <taxon>Natrialbaceae</taxon>
        <taxon>Saliphagus</taxon>
    </lineage>
</organism>
<proteinExistence type="predicted"/>
<dbReference type="Gene3D" id="3.40.190.10">
    <property type="entry name" value="Periplasmic binding protein-like II"/>
    <property type="match status" value="2"/>
</dbReference>
<protein>
    <submittedName>
        <fullName evidence="2">Thiamine ABC transporter substrate binding subunit</fullName>
    </submittedName>
</protein>
<dbReference type="NCBIfam" id="TIGR01254">
    <property type="entry name" value="sfuA"/>
    <property type="match status" value="1"/>
</dbReference>
<dbReference type="PANTHER" id="PTHR30006">
    <property type="entry name" value="THIAMINE-BINDING PERIPLASMIC PROTEIN-RELATED"/>
    <property type="match status" value="1"/>
</dbReference>
<sequence>MSGEREVEIDGDSAEVTVAVVEQTEGRLRIATYSSMVDGEEPAGVWLKEAFEERYPDVTIEWTVPEAGVNHYIQRAQQDAGIDVDVYFGLNVDDLVRIDDTLDEQLFASLERDRVERADRVRDDPAVEFGDPDDRVLPYDTGYISLVYDEGEVEGPESFEDLVDPAYEGTLLAQNAQDSDPGRAFLLWTIDAYGADGYLDYWRELVDNDVRILGSWDDAYSAYENAERPMVVSYSTDQVYTNRYDGDMSRSQIAFLEDQGYANPEGMAVFEGSENADLAYAFMDFVLSSEAQAEIAVRNVQFPAVADEHVDLDAEYDEYAHEPPESIALGYEELSGNLGGWIEDWAREIASQ</sequence>
<dbReference type="AlphaFoldDB" id="A0ABD5QKN5"/>
<keyword evidence="3" id="KW-1185">Reference proteome</keyword>
<dbReference type="RefSeq" id="WP_263623605.1">
    <property type="nucleotide sequence ID" value="NZ_JAIVEF010000002.1"/>
</dbReference>